<evidence type="ECO:0000256" key="2">
    <source>
        <dbReference type="ARBA" id="ARBA00004401"/>
    </source>
</evidence>
<dbReference type="Pfam" id="PF10502">
    <property type="entry name" value="Peptidase_S26"/>
    <property type="match status" value="1"/>
</dbReference>
<dbReference type="NCBIfam" id="TIGR02227">
    <property type="entry name" value="sigpep_I_bact"/>
    <property type="match status" value="1"/>
</dbReference>
<keyword evidence="5 7" id="KW-0645">Protease</keyword>
<evidence type="ECO:0000256" key="4">
    <source>
        <dbReference type="ARBA" id="ARBA00013208"/>
    </source>
</evidence>
<comment type="similarity">
    <text evidence="3 8">Belongs to the peptidase S26 family.</text>
</comment>
<proteinExistence type="inferred from homology"/>
<evidence type="ECO:0000256" key="8">
    <source>
        <dbReference type="RuleBase" id="RU362042"/>
    </source>
</evidence>
<keyword evidence="7" id="KW-0812">Transmembrane</keyword>
<evidence type="ECO:0000256" key="1">
    <source>
        <dbReference type="ARBA" id="ARBA00000677"/>
    </source>
</evidence>
<evidence type="ECO:0000256" key="6">
    <source>
        <dbReference type="ARBA" id="ARBA00022801"/>
    </source>
</evidence>
<dbReference type="PRINTS" id="PR00727">
    <property type="entry name" value="LEADERPTASE"/>
</dbReference>
<dbReference type="SUPFAM" id="SSF51306">
    <property type="entry name" value="LexA/Signal peptidase"/>
    <property type="match status" value="1"/>
</dbReference>
<keyword evidence="6 7" id="KW-0378">Hydrolase</keyword>
<dbReference type="PROSITE" id="PS00760">
    <property type="entry name" value="SPASE_I_2"/>
    <property type="match status" value="1"/>
</dbReference>
<keyword evidence="7" id="KW-1133">Transmembrane helix</keyword>
<comment type="caution">
    <text evidence="10">The sequence shown here is derived from an EMBL/GenBank/DDBJ whole genome shotgun (WGS) entry which is preliminary data.</text>
</comment>
<name>A0ABQ4N5P8_9BACL</name>
<evidence type="ECO:0000256" key="5">
    <source>
        <dbReference type="ARBA" id="ARBA00022670"/>
    </source>
</evidence>
<keyword evidence="7" id="KW-0472">Membrane</keyword>
<dbReference type="EC" id="3.4.21.89" evidence="4 7"/>
<dbReference type="PANTHER" id="PTHR43390:SF1">
    <property type="entry name" value="CHLOROPLAST PROCESSING PEPTIDASE"/>
    <property type="match status" value="1"/>
</dbReference>
<dbReference type="PANTHER" id="PTHR43390">
    <property type="entry name" value="SIGNAL PEPTIDASE I"/>
    <property type="match status" value="1"/>
</dbReference>
<dbReference type="PROSITE" id="PS00501">
    <property type="entry name" value="SPASE_I_1"/>
    <property type="match status" value="1"/>
</dbReference>
<protein>
    <recommendedName>
        <fullName evidence="4 7">Signal peptidase I</fullName>
        <ecNumber evidence="4 7">3.4.21.89</ecNumber>
    </recommendedName>
</protein>
<evidence type="ECO:0000313" key="10">
    <source>
        <dbReference type="EMBL" id="GIQ63470.1"/>
    </source>
</evidence>
<dbReference type="InterPro" id="IPR036286">
    <property type="entry name" value="LexA/Signal_pep-like_sf"/>
</dbReference>
<dbReference type="EMBL" id="BOVJ01000063">
    <property type="protein sequence ID" value="GIQ63470.1"/>
    <property type="molecule type" value="Genomic_DNA"/>
</dbReference>
<keyword evidence="11" id="KW-1185">Reference proteome</keyword>
<feature type="transmembrane region" description="Helical" evidence="7">
    <location>
        <begin position="33"/>
        <end position="52"/>
    </location>
</feature>
<evidence type="ECO:0000256" key="3">
    <source>
        <dbReference type="ARBA" id="ARBA00009370"/>
    </source>
</evidence>
<dbReference type="CDD" id="cd06530">
    <property type="entry name" value="S26_SPase_I"/>
    <property type="match status" value="1"/>
</dbReference>
<comment type="subcellular location">
    <subcellularLocation>
        <location evidence="2">Cell membrane</location>
        <topology evidence="2">Single-pass type II membrane protein</topology>
    </subcellularLocation>
    <subcellularLocation>
        <location evidence="8">Membrane</location>
        <topology evidence="8">Single-pass type II membrane protein</topology>
    </subcellularLocation>
</comment>
<reference evidence="10 11" key="1">
    <citation type="submission" date="2021-04" db="EMBL/GenBank/DDBJ databases">
        <title>Draft genome sequence of Paenibacillus cisolokensis, LC2-13A.</title>
        <authorList>
            <person name="Uke A."/>
            <person name="Chhe C."/>
            <person name="Baramee S."/>
            <person name="Kosugi A."/>
        </authorList>
    </citation>
    <scope>NUCLEOTIDE SEQUENCE [LARGE SCALE GENOMIC DNA]</scope>
    <source>
        <strain evidence="10 11">LC2-13A</strain>
    </source>
</reference>
<accession>A0ABQ4N5P8</accession>
<organism evidence="10 11">
    <name type="scientific">Paenibacillus cisolokensis</name>
    <dbReference type="NCBI Taxonomy" id="1658519"/>
    <lineage>
        <taxon>Bacteria</taxon>
        <taxon>Bacillati</taxon>
        <taxon>Bacillota</taxon>
        <taxon>Bacilli</taxon>
        <taxon>Bacillales</taxon>
        <taxon>Paenibacillaceae</taxon>
        <taxon>Paenibacillus</taxon>
    </lineage>
</organism>
<sequence length="198" mass="22278">MNGSFSDRPERDSERASSGSAAHGLWVRWLTDWLKTLAIAVTIVLLLHYFVFNLSTVEGQSMEPTLTDKEWLFISKFAYIIGRPALGDIVILQDPTDIAGRKELLVKRIVGMPGDTIEIRDSKLYRNGELVIEPYTDSKIEDMDYGPVVVANGSYFVMGDNRHARASRDSRTFGVVPLEKIKGRADFILWPIDKISSL</sequence>
<dbReference type="InterPro" id="IPR019533">
    <property type="entry name" value="Peptidase_S26"/>
</dbReference>
<dbReference type="Proteomes" id="UP000680304">
    <property type="component" value="Unassembled WGS sequence"/>
</dbReference>
<dbReference type="RefSeq" id="WP_213528616.1">
    <property type="nucleotide sequence ID" value="NZ_BOVJ01000063.1"/>
</dbReference>
<dbReference type="InterPro" id="IPR019756">
    <property type="entry name" value="Pept_S26A_signal_pept_1_Ser-AS"/>
</dbReference>
<dbReference type="InterPro" id="IPR019757">
    <property type="entry name" value="Pept_S26A_signal_pept_1_Lys-AS"/>
</dbReference>
<comment type="catalytic activity">
    <reaction evidence="1 7">
        <text>Cleavage of hydrophobic, N-terminal signal or leader sequences from secreted and periplasmic proteins.</text>
        <dbReference type="EC" id="3.4.21.89"/>
    </reaction>
</comment>
<gene>
    <name evidence="10" type="primary">sipT</name>
    <name evidence="10" type="ORF">PACILC2_20380</name>
</gene>
<feature type="domain" description="Peptidase S26" evidence="9">
    <location>
        <begin position="31"/>
        <end position="190"/>
    </location>
</feature>
<dbReference type="Gene3D" id="2.10.109.10">
    <property type="entry name" value="Umud Fragment, subunit A"/>
    <property type="match status" value="1"/>
</dbReference>
<dbReference type="InterPro" id="IPR000223">
    <property type="entry name" value="Pept_S26A_signal_pept_1"/>
</dbReference>
<evidence type="ECO:0000313" key="11">
    <source>
        <dbReference type="Proteomes" id="UP000680304"/>
    </source>
</evidence>
<evidence type="ECO:0000259" key="9">
    <source>
        <dbReference type="Pfam" id="PF10502"/>
    </source>
</evidence>
<evidence type="ECO:0000256" key="7">
    <source>
        <dbReference type="RuleBase" id="RU003993"/>
    </source>
</evidence>